<dbReference type="AlphaFoldDB" id="A0A0D2EHT8"/>
<name>A0A0D2EHT8_9EURO</name>
<accession>A0A0D2EHT8</accession>
<gene>
    <name evidence="2" type="ORF">PV05_07283</name>
</gene>
<dbReference type="HOGENOM" id="CLU_2722243_0_0_1"/>
<feature type="compositionally biased region" description="Low complexity" evidence="1">
    <location>
        <begin position="47"/>
        <end position="72"/>
    </location>
</feature>
<dbReference type="EMBL" id="KN847320">
    <property type="protein sequence ID" value="KIW54963.1"/>
    <property type="molecule type" value="Genomic_DNA"/>
</dbReference>
<dbReference type="GeneID" id="25329191"/>
<keyword evidence="3" id="KW-1185">Reference proteome</keyword>
<evidence type="ECO:0000313" key="2">
    <source>
        <dbReference type="EMBL" id="KIW54963.1"/>
    </source>
</evidence>
<evidence type="ECO:0000256" key="1">
    <source>
        <dbReference type="SAM" id="MobiDB-lite"/>
    </source>
</evidence>
<feature type="region of interest" description="Disordered" evidence="1">
    <location>
        <begin position="41"/>
        <end position="72"/>
    </location>
</feature>
<dbReference type="RefSeq" id="XP_013315547.1">
    <property type="nucleotide sequence ID" value="XM_013460093.1"/>
</dbReference>
<reference evidence="2 3" key="1">
    <citation type="submission" date="2015-01" db="EMBL/GenBank/DDBJ databases">
        <title>The Genome Sequence of Exophiala xenobiotica CBS118157.</title>
        <authorList>
            <consortium name="The Broad Institute Genomics Platform"/>
            <person name="Cuomo C."/>
            <person name="de Hoog S."/>
            <person name="Gorbushina A."/>
            <person name="Stielow B."/>
            <person name="Teixiera M."/>
            <person name="Abouelleil A."/>
            <person name="Chapman S.B."/>
            <person name="Priest M."/>
            <person name="Young S.K."/>
            <person name="Wortman J."/>
            <person name="Nusbaum C."/>
            <person name="Birren B."/>
        </authorList>
    </citation>
    <scope>NUCLEOTIDE SEQUENCE [LARGE SCALE GENOMIC DNA]</scope>
    <source>
        <strain evidence="2 3">CBS 118157</strain>
    </source>
</reference>
<dbReference type="Proteomes" id="UP000054342">
    <property type="component" value="Unassembled WGS sequence"/>
</dbReference>
<sequence>MNTTLADDTTEDNEPDAVRKRAVEETAAHFDRTLALTDIKTARAVPGASPRGGRVRRSGGSATARSSDAGLS</sequence>
<organism evidence="2 3">
    <name type="scientific">Exophiala xenobiotica</name>
    <dbReference type="NCBI Taxonomy" id="348802"/>
    <lineage>
        <taxon>Eukaryota</taxon>
        <taxon>Fungi</taxon>
        <taxon>Dikarya</taxon>
        <taxon>Ascomycota</taxon>
        <taxon>Pezizomycotina</taxon>
        <taxon>Eurotiomycetes</taxon>
        <taxon>Chaetothyriomycetidae</taxon>
        <taxon>Chaetothyriales</taxon>
        <taxon>Herpotrichiellaceae</taxon>
        <taxon>Exophiala</taxon>
    </lineage>
</organism>
<protein>
    <submittedName>
        <fullName evidence="2">Uncharacterized protein</fullName>
    </submittedName>
</protein>
<proteinExistence type="predicted"/>
<evidence type="ECO:0000313" key="3">
    <source>
        <dbReference type="Proteomes" id="UP000054342"/>
    </source>
</evidence>